<dbReference type="EMBL" id="FXAF01000008">
    <property type="protein sequence ID" value="SMF58304.1"/>
    <property type="molecule type" value="Genomic_DNA"/>
</dbReference>
<evidence type="ECO:0000256" key="3">
    <source>
        <dbReference type="ARBA" id="ARBA00023163"/>
    </source>
</evidence>
<dbReference type="OrthoDB" id="8337506at2"/>
<dbReference type="GO" id="GO:0006355">
    <property type="term" value="P:regulation of DNA-templated transcription"/>
    <property type="evidence" value="ECO:0007669"/>
    <property type="project" value="InterPro"/>
</dbReference>
<dbReference type="PANTHER" id="PTHR44688:SF16">
    <property type="entry name" value="DNA-BINDING TRANSCRIPTIONAL ACTIVATOR DEVR_DOSR"/>
    <property type="match status" value="1"/>
</dbReference>
<protein>
    <submittedName>
        <fullName evidence="5">Regulatory protein, luxR family</fullName>
    </submittedName>
</protein>
<keyword evidence="1" id="KW-0805">Transcription regulation</keyword>
<evidence type="ECO:0000256" key="1">
    <source>
        <dbReference type="ARBA" id="ARBA00023015"/>
    </source>
</evidence>
<accession>A0A1X7FT13</accession>
<dbReference type="SUPFAM" id="SSF46894">
    <property type="entry name" value="C-terminal effector domain of the bipartite response regulators"/>
    <property type="match status" value="1"/>
</dbReference>
<dbReference type="PRINTS" id="PR00038">
    <property type="entry name" value="HTHLUXR"/>
</dbReference>
<dbReference type="CDD" id="cd06170">
    <property type="entry name" value="LuxR_C_like"/>
    <property type="match status" value="1"/>
</dbReference>
<dbReference type="AlphaFoldDB" id="A0A1X7FT13"/>
<keyword evidence="6" id="KW-1185">Reference proteome</keyword>
<dbReference type="STRING" id="464029.SAMN02982989_0721"/>
<dbReference type="RefSeq" id="WP_085423639.1">
    <property type="nucleotide sequence ID" value="NZ_FXAF01000008.1"/>
</dbReference>
<keyword evidence="2" id="KW-0238">DNA-binding</keyword>
<dbReference type="Gene3D" id="1.10.10.10">
    <property type="entry name" value="Winged helix-like DNA-binding domain superfamily/Winged helix DNA-binding domain"/>
    <property type="match status" value="1"/>
</dbReference>
<dbReference type="PANTHER" id="PTHR44688">
    <property type="entry name" value="DNA-BINDING TRANSCRIPTIONAL ACTIVATOR DEVR_DOSR"/>
    <property type="match status" value="1"/>
</dbReference>
<dbReference type="InterPro" id="IPR036388">
    <property type="entry name" value="WH-like_DNA-bd_sf"/>
</dbReference>
<reference evidence="6" key="1">
    <citation type="submission" date="2017-04" db="EMBL/GenBank/DDBJ databases">
        <authorList>
            <person name="Varghese N."/>
            <person name="Submissions S."/>
        </authorList>
    </citation>
    <scope>NUCLEOTIDE SEQUENCE [LARGE SCALE GENOMIC DNA]</scope>
    <source>
        <strain evidence="6">B4P</strain>
    </source>
</reference>
<dbReference type="PROSITE" id="PS50043">
    <property type="entry name" value="HTH_LUXR_2"/>
    <property type="match status" value="1"/>
</dbReference>
<dbReference type="SMART" id="SM00421">
    <property type="entry name" value="HTH_LUXR"/>
    <property type="match status" value="1"/>
</dbReference>
<dbReference type="GO" id="GO:0003677">
    <property type="term" value="F:DNA binding"/>
    <property type="evidence" value="ECO:0007669"/>
    <property type="project" value="UniProtKB-KW"/>
</dbReference>
<dbReference type="Pfam" id="PF00196">
    <property type="entry name" value="GerE"/>
    <property type="match status" value="1"/>
</dbReference>
<evidence type="ECO:0000256" key="2">
    <source>
        <dbReference type="ARBA" id="ARBA00023125"/>
    </source>
</evidence>
<name>A0A1X7FT13_9HYPH</name>
<evidence type="ECO:0000313" key="6">
    <source>
        <dbReference type="Proteomes" id="UP000192903"/>
    </source>
</evidence>
<evidence type="ECO:0000313" key="5">
    <source>
        <dbReference type="EMBL" id="SMF58304.1"/>
    </source>
</evidence>
<dbReference type="InterPro" id="IPR016032">
    <property type="entry name" value="Sig_transdc_resp-reg_C-effctor"/>
</dbReference>
<keyword evidence="3" id="KW-0804">Transcription</keyword>
<gene>
    <name evidence="5" type="ORF">SAMN02982989_0721</name>
</gene>
<dbReference type="InterPro" id="IPR000792">
    <property type="entry name" value="Tscrpt_reg_LuxR_C"/>
</dbReference>
<sequence>MRTYLPRTILRRRIAAETAGVVFLRAPGGAGKTAILSMLGEDLGVPVCTSLQPRMDDIRNGRLLWDVPVSTRSARLSPQLLEAATSVLIACRPDQRISGLARQILHKGAATFGAEELSFTEPELADLPAKQTQRLLHGFAGWPAFLPLAASPDDRTCIDYLRETFLTHLTPAETTGLSIWLEDPSPSPGAKWSTHLPPFLTRAPERHEDLLRLLKTAVAERLAAFEGDETIYEMASALAQAGRSLEAMSLLLDRGREFQAAQILERAHGRELIYRSSLKAFQDIVLRFSPEMLAANETVLLAVARTLLKQGELQRVRHLVGRHLGSDYLDPLKVLARRSRFSFAARSFRLNLMISEDLTPSDSMIASLGEFMADYPTGDYGKWAGYYNAVLEFEIRRRNFREAEAAAARALIYLGRMGGQPLLEFFIHLHQIVLRLMSGDALLARHAAGEARNKLEKVPHEAEQEFRMLRLAEASIAYETGRPRQLLDFVQNEFDRFAAAEIWPSLMQFALHYASQVLADHFPMAIRPGFLDGLWIHLSEGLQFHAMMEIRTAIAYQNVNRWEEAAAILSAIRMPMGRNGVESAIEELTRLARRDEIAYAMAWMREAVHQWTPRSYLPRQLEALIANPKVTNRERVALQVWQSYAAYQRGDNAAARSSLLSALEAVTRLGCKGVLSEERIFLSPLLRNRRIRSFLETSHDVRTALSIFAASINSPQARALQGGLSQREIQMLELLAAGMSNKRIAHTLSISEPTVKFHLGNLFRKLGCSRRAEALRAAKALGWL</sequence>
<proteinExistence type="predicted"/>
<evidence type="ECO:0000259" key="4">
    <source>
        <dbReference type="PROSITE" id="PS50043"/>
    </source>
</evidence>
<organism evidence="5 6">
    <name type="scientific">Xaviernesmea oryzae</name>
    <dbReference type="NCBI Taxonomy" id="464029"/>
    <lineage>
        <taxon>Bacteria</taxon>
        <taxon>Pseudomonadati</taxon>
        <taxon>Pseudomonadota</taxon>
        <taxon>Alphaproteobacteria</taxon>
        <taxon>Hyphomicrobiales</taxon>
        <taxon>Rhizobiaceae</taxon>
        <taxon>Rhizobium/Agrobacterium group</taxon>
        <taxon>Xaviernesmea</taxon>
    </lineage>
</organism>
<dbReference type="Proteomes" id="UP000192903">
    <property type="component" value="Unassembled WGS sequence"/>
</dbReference>
<feature type="domain" description="HTH luxR-type" evidence="4">
    <location>
        <begin position="717"/>
        <end position="782"/>
    </location>
</feature>
<dbReference type="PROSITE" id="PS00622">
    <property type="entry name" value="HTH_LUXR_1"/>
    <property type="match status" value="1"/>
</dbReference>